<dbReference type="RefSeq" id="WP_377375068.1">
    <property type="nucleotide sequence ID" value="NZ_JBHSSW010000003.1"/>
</dbReference>
<protein>
    <submittedName>
        <fullName evidence="2">SDR family oxidoreductase</fullName>
    </submittedName>
</protein>
<comment type="caution">
    <text evidence="2">The sequence shown here is derived from an EMBL/GenBank/DDBJ whole genome shotgun (WGS) entry which is preliminary data.</text>
</comment>
<dbReference type="PRINTS" id="PR00080">
    <property type="entry name" value="SDRFAMILY"/>
</dbReference>
<proteinExistence type="inferred from homology"/>
<dbReference type="Gene3D" id="3.40.50.720">
    <property type="entry name" value="NAD(P)-binding Rossmann-like Domain"/>
    <property type="match status" value="1"/>
</dbReference>
<dbReference type="PANTHER" id="PTHR45458">
    <property type="entry name" value="SHORT-CHAIN DEHYDROGENASE/REDUCTASE SDR"/>
    <property type="match status" value="1"/>
</dbReference>
<sequence>MSSILVTGADKGLGLELVRTYCADGADVIACALAPDTADELRAIGARVLKMDVTRPEDIMSVSRALDGQPLDLLINNAGITGYGSFGDLDYEIFERAVVTNLFGSLRVSEALLANIEAGQKKTIATVTSGLASIADRSYTGALPYRASKAALNMGLRCMAEDLADKGVKVLSLHPGHIKTDMGGPYATVDTADSAAGLKQVIEAAPYCGELKFLDWEGRELPW</sequence>
<accession>A0ABW1S5U3</accession>
<evidence type="ECO:0000313" key="3">
    <source>
        <dbReference type="Proteomes" id="UP001596303"/>
    </source>
</evidence>
<evidence type="ECO:0000256" key="1">
    <source>
        <dbReference type="RuleBase" id="RU000363"/>
    </source>
</evidence>
<dbReference type="EMBL" id="JBHSSW010000003">
    <property type="protein sequence ID" value="MFC6196950.1"/>
    <property type="molecule type" value="Genomic_DNA"/>
</dbReference>
<dbReference type="InterPro" id="IPR052184">
    <property type="entry name" value="SDR_enzymes"/>
</dbReference>
<name>A0ABW1S5U3_9PROT</name>
<dbReference type="PANTHER" id="PTHR45458:SF1">
    <property type="entry name" value="SHORT CHAIN DEHYDROGENASE"/>
    <property type="match status" value="1"/>
</dbReference>
<evidence type="ECO:0000313" key="2">
    <source>
        <dbReference type="EMBL" id="MFC6196950.1"/>
    </source>
</evidence>
<organism evidence="2 3">
    <name type="scientific">Ponticaulis profundi</name>
    <dbReference type="NCBI Taxonomy" id="2665222"/>
    <lineage>
        <taxon>Bacteria</taxon>
        <taxon>Pseudomonadati</taxon>
        <taxon>Pseudomonadota</taxon>
        <taxon>Alphaproteobacteria</taxon>
        <taxon>Hyphomonadales</taxon>
        <taxon>Hyphomonadaceae</taxon>
        <taxon>Ponticaulis</taxon>
    </lineage>
</organism>
<dbReference type="PRINTS" id="PR00081">
    <property type="entry name" value="GDHRDH"/>
</dbReference>
<dbReference type="CDD" id="cd05325">
    <property type="entry name" value="carb_red_sniffer_like_SDR_c"/>
    <property type="match status" value="1"/>
</dbReference>
<dbReference type="InterPro" id="IPR036291">
    <property type="entry name" value="NAD(P)-bd_dom_sf"/>
</dbReference>
<keyword evidence="3" id="KW-1185">Reference proteome</keyword>
<dbReference type="Pfam" id="PF00106">
    <property type="entry name" value="adh_short"/>
    <property type="match status" value="1"/>
</dbReference>
<gene>
    <name evidence="2" type="ORF">ACFQDM_02620</name>
</gene>
<dbReference type="SUPFAM" id="SSF51735">
    <property type="entry name" value="NAD(P)-binding Rossmann-fold domains"/>
    <property type="match status" value="1"/>
</dbReference>
<comment type="similarity">
    <text evidence="1">Belongs to the short-chain dehydrogenases/reductases (SDR) family.</text>
</comment>
<dbReference type="Proteomes" id="UP001596303">
    <property type="component" value="Unassembled WGS sequence"/>
</dbReference>
<reference evidence="3" key="1">
    <citation type="journal article" date="2019" name="Int. J. Syst. Evol. Microbiol.">
        <title>The Global Catalogue of Microorganisms (GCM) 10K type strain sequencing project: providing services to taxonomists for standard genome sequencing and annotation.</title>
        <authorList>
            <consortium name="The Broad Institute Genomics Platform"/>
            <consortium name="The Broad Institute Genome Sequencing Center for Infectious Disease"/>
            <person name="Wu L."/>
            <person name="Ma J."/>
        </authorList>
    </citation>
    <scope>NUCLEOTIDE SEQUENCE [LARGE SCALE GENOMIC DNA]</scope>
    <source>
        <strain evidence="3">CGMCC-1.15741</strain>
    </source>
</reference>
<dbReference type="InterPro" id="IPR002347">
    <property type="entry name" value="SDR_fam"/>
</dbReference>